<dbReference type="Pfam" id="PF13386">
    <property type="entry name" value="DsbD_2"/>
    <property type="match status" value="1"/>
</dbReference>
<dbReference type="InterPro" id="IPR039447">
    <property type="entry name" value="UreH-like_TM_dom"/>
</dbReference>
<evidence type="ECO:0000313" key="3">
    <source>
        <dbReference type="EMBL" id="WOT04714.1"/>
    </source>
</evidence>
<dbReference type="RefSeq" id="WP_310472351.1">
    <property type="nucleotide sequence ID" value="NZ_CP136522.1"/>
</dbReference>
<name>A0ABZ0JWN5_9GAMM</name>
<feature type="transmembrane region" description="Helical" evidence="1">
    <location>
        <begin position="87"/>
        <end position="106"/>
    </location>
</feature>
<feature type="transmembrane region" description="Helical" evidence="1">
    <location>
        <begin position="163"/>
        <end position="186"/>
    </location>
</feature>
<dbReference type="PANTHER" id="PTHR31272">
    <property type="entry name" value="CYTOCHROME C-TYPE BIOGENESIS PROTEIN HI_1454-RELATED"/>
    <property type="match status" value="1"/>
</dbReference>
<accession>A0ABZ0JWN5</accession>
<protein>
    <submittedName>
        <fullName evidence="3">Aromatic aminobenezylarsenical efflux permease ArsG family transporter</fullName>
    </submittedName>
</protein>
<keyword evidence="1" id="KW-0812">Transmembrane</keyword>
<dbReference type="PANTHER" id="PTHR31272:SF4">
    <property type="entry name" value="CYTOCHROME C-TYPE BIOGENESIS PROTEIN HI_1454-RELATED"/>
    <property type="match status" value="1"/>
</dbReference>
<evidence type="ECO:0000256" key="1">
    <source>
        <dbReference type="SAM" id="Phobius"/>
    </source>
</evidence>
<feature type="transmembrane region" description="Helical" evidence="1">
    <location>
        <begin position="12"/>
        <end position="36"/>
    </location>
</feature>
<feature type="domain" description="Urease accessory protein UreH-like transmembrane" evidence="2">
    <location>
        <begin position="11"/>
        <end position="217"/>
    </location>
</feature>
<feature type="transmembrane region" description="Helical" evidence="1">
    <location>
        <begin position="57"/>
        <end position="81"/>
    </location>
</feature>
<dbReference type="EMBL" id="CP136522">
    <property type="protein sequence ID" value="WOT04714.1"/>
    <property type="molecule type" value="Genomic_DNA"/>
</dbReference>
<keyword evidence="1" id="KW-0472">Membrane</keyword>
<keyword evidence="1" id="KW-1133">Transmembrane helix</keyword>
<evidence type="ECO:0000313" key="4">
    <source>
        <dbReference type="Proteomes" id="UP001529491"/>
    </source>
</evidence>
<dbReference type="InterPro" id="IPR051790">
    <property type="entry name" value="Cytochrome_c-biogenesis_DsbD"/>
</dbReference>
<reference evidence="3 4" key="1">
    <citation type="submission" date="2023-10" db="EMBL/GenBank/DDBJ databases">
        <title>Complete genome sequence of Shewanella sp. DAU334.</title>
        <authorList>
            <person name="Lee Y.-S."/>
            <person name="Jeong H.-R."/>
            <person name="Hwang E.-J."/>
            <person name="Choi Y.-L."/>
            <person name="Kim G.-D."/>
        </authorList>
    </citation>
    <scope>NUCLEOTIDE SEQUENCE [LARGE SCALE GENOMIC DNA]</scope>
    <source>
        <strain evidence="3 4">DAU334</strain>
    </source>
</reference>
<gene>
    <name evidence="3" type="ORF">RGE70_15555</name>
</gene>
<dbReference type="NCBIfam" id="NF040495">
    <property type="entry name" value="tranport_ArsG"/>
    <property type="match status" value="1"/>
</dbReference>
<sequence>MAEWILILTSALWFGVLTSISPCPLASNIAAVSYLSKQVDRSSRSFWMGASYSAGRMLSYICLAILLLHTAMSAPSIASFLQSQMNMILGPVMLVVGACLLGWVTLPSTNWSISNSLQQRLSQQGLLGAFALGGIFALSFCPTSAALFFASLLPIAVAQQSSFWVPAAYGIGTAMPVIIIALLLQLGTVKIATLFKQMTFVEQVARYLSGGIFIAAGSYYCWCYLLPLVR</sequence>
<keyword evidence="4" id="KW-1185">Reference proteome</keyword>
<feature type="transmembrane region" description="Helical" evidence="1">
    <location>
        <begin position="126"/>
        <end position="157"/>
    </location>
</feature>
<feature type="transmembrane region" description="Helical" evidence="1">
    <location>
        <begin position="207"/>
        <end position="227"/>
    </location>
</feature>
<organism evidence="3 4">
    <name type="scientific">Shewanella youngdeokensis</name>
    <dbReference type="NCBI Taxonomy" id="2999068"/>
    <lineage>
        <taxon>Bacteria</taxon>
        <taxon>Pseudomonadati</taxon>
        <taxon>Pseudomonadota</taxon>
        <taxon>Gammaproteobacteria</taxon>
        <taxon>Alteromonadales</taxon>
        <taxon>Shewanellaceae</taxon>
        <taxon>Shewanella</taxon>
    </lineage>
</organism>
<evidence type="ECO:0000259" key="2">
    <source>
        <dbReference type="Pfam" id="PF13386"/>
    </source>
</evidence>
<proteinExistence type="predicted"/>
<dbReference type="Proteomes" id="UP001529491">
    <property type="component" value="Chromosome"/>
</dbReference>